<dbReference type="Gene3D" id="3.90.1480.20">
    <property type="entry name" value="Glycosyl transferase family 29"/>
    <property type="match status" value="1"/>
</dbReference>
<evidence type="ECO:0000256" key="10">
    <source>
        <dbReference type="ARBA" id="ARBA00023180"/>
    </source>
</evidence>
<keyword evidence="8" id="KW-0333">Golgi apparatus</keyword>
<evidence type="ECO:0000256" key="8">
    <source>
        <dbReference type="ARBA" id="ARBA00023034"/>
    </source>
</evidence>
<feature type="region of interest" description="Disordered" evidence="11">
    <location>
        <begin position="206"/>
        <end position="228"/>
    </location>
</feature>
<dbReference type="PANTHER" id="PTHR46779:SF1">
    <property type="entry name" value="BETA-1,6-GALACTOSYLTRANSFERASE GALT29A"/>
    <property type="match status" value="1"/>
</dbReference>
<keyword evidence="9" id="KW-0472">Membrane</keyword>
<evidence type="ECO:0000256" key="6">
    <source>
        <dbReference type="ARBA" id="ARBA00022968"/>
    </source>
</evidence>
<evidence type="ECO:0000256" key="4">
    <source>
        <dbReference type="ARBA" id="ARBA00022679"/>
    </source>
</evidence>
<dbReference type="Proteomes" id="UP001497444">
    <property type="component" value="Chromosome 17"/>
</dbReference>
<dbReference type="PIRSF" id="PIRSF005557">
    <property type="entry name" value="Sialyl_trans"/>
    <property type="match status" value="1"/>
</dbReference>
<evidence type="ECO:0000256" key="3">
    <source>
        <dbReference type="ARBA" id="ARBA00022676"/>
    </source>
</evidence>
<comment type="similarity">
    <text evidence="2">Belongs to the glycosyltransferase 29 family.</text>
</comment>
<dbReference type="InterPro" id="IPR012163">
    <property type="entry name" value="Sialyl_trans"/>
</dbReference>
<evidence type="ECO:0000256" key="9">
    <source>
        <dbReference type="ARBA" id="ARBA00023136"/>
    </source>
</evidence>
<keyword evidence="4" id="KW-0808">Transferase</keyword>
<evidence type="ECO:0000256" key="5">
    <source>
        <dbReference type="ARBA" id="ARBA00022692"/>
    </source>
</evidence>
<evidence type="ECO:0000256" key="1">
    <source>
        <dbReference type="ARBA" id="ARBA00004323"/>
    </source>
</evidence>
<keyword evidence="7" id="KW-1133">Transmembrane helix</keyword>
<keyword evidence="3" id="KW-0328">Glycosyltransferase</keyword>
<evidence type="ECO:0000256" key="7">
    <source>
        <dbReference type="ARBA" id="ARBA00022989"/>
    </source>
</evidence>
<evidence type="ECO:0000256" key="2">
    <source>
        <dbReference type="ARBA" id="ARBA00006003"/>
    </source>
</evidence>
<sequence>MGLGGKKKEAARTSWVFRYVKFWRWRGGFCFSSLLLLLLIIAVKLLRASQLFSWQQPTASIPNWSQEVEALQSFPVTEKKRFRSSASNSALLAFVTIDPVAEQERNEAKQLLDASFEEVAGWRSTTHVGSYRKGGSRRNHHDLNLRSRGRNKPDWRALLASPRYMPLWPQFRLLLKTWVLKNRAFQPTVMQDLVSTIKEMIDKPYSSSSSSAAAKSSEDKDKRSSRRRYNTCAVVGNSGMLLNRSYGVSIDGHEMVIRLNNAKTVGFEQFVGSKTTVSFVNSNILHQCSRKPQCFCHLYGAHVPIVVYLCQLIHFMDVAMCSSSMQKAPLIVTDPRFDSLTARIVKWYSAKRFVENTGRPLSDWSDAHEGPSFHYSSGMQAVMLALGICDNVNLFGFGKLNGTKHHYHTSQKLELRLHDYEAEYCFYGDLVNRRFECIPFLDKAGIEIPAVHIFH</sequence>
<proteinExistence type="inferred from homology"/>
<dbReference type="CDD" id="cd19952">
    <property type="entry name" value="GT29"/>
    <property type="match status" value="1"/>
</dbReference>
<protein>
    <submittedName>
        <fullName evidence="12">Uncharacterized protein</fullName>
    </submittedName>
</protein>
<keyword evidence="13" id="KW-1185">Reference proteome</keyword>
<keyword evidence="6" id="KW-0735">Signal-anchor</keyword>
<evidence type="ECO:0000313" key="12">
    <source>
        <dbReference type="EMBL" id="CAK9264608.1"/>
    </source>
</evidence>
<dbReference type="PANTHER" id="PTHR46779">
    <property type="entry name" value="BETA-1,6-GALACTOSYLTRANSFERASE GALT29A"/>
    <property type="match status" value="1"/>
</dbReference>
<keyword evidence="5" id="KW-0812">Transmembrane</keyword>
<feature type="compositionally biased region" description="Low complexity" evidence="11">
    <location>
        <begin position="206"/>
        <end position="215"/>
    </location>
</feature>
<dbReference type="InterPro" id="IPR038578">
    <property type="entry name" value="GT29-like_sf"/>
</dbReference>
<organism evidence="12 13">
    <name type="scientific">Sphagnum jensenii</name>
    <dbReference type="NCBI Taxonomy" id="128206"/>
    <lineage>
        <taxon>Eukaryota</taxon>
        <taxon>Viridiplantae</taxon>
        <taxon>Streptophyta</taxon>
        <taxon>Embryophyta</taxon>
        <taxon>Bryophyta</taxon>
        <taxon>Sphagnophytina</taxon>
        <taxon>Sphagnopsida</taxon>
        <taxon>Sphagnales</taxon>
        <taxon>Sphagnaceae</taxon>
        <taxon>Sphagnum</taxon>
    </lineage>
</organism>
<dbReference type="EMBL" id="OZ020112">
    <property type="protein sequence ID" value="CAK9264608.1"/>
    <property type="molecule type" value="Genomic_DNA"/>
</dbReference>
<keyword evidence="10" id="KW-0325">Glycoprotein</keyword>
<dbReference type="Pfam" id="PF00777">
    <property type="entry name" value="Glyco_transf_29"/>
    <property type="match status" value="1"/>
</dbReference>
<comment type="subcellular location">
    <subcellularLocation>
        <location evidence="1">Golgi apparatus membrane</location>
        <topology evidence="1">Single-pass type II membrane protein</topology>
    </subcellularLocation>
</comment>
<reference evidence="12" key="1">
    <citation type="submission" date="2024-02" db="EMBL/GenBank/DDBJ databases">
        <authorList>
            <consortium name="ELIXIR-Norway"/>
            <consortium name="Elixir Norway"/>
        </authorList>
    </citation>
    <scope>NUCLEOTIDE SEQUENCE</scope>
</reference>
<evidence type="ECO:0000313" key="13">
    <source>
        <dbReference type="Proteomes" id="UP001497444"/>
    </source>
</evidence>
<name>A0ABP0WCP2_9BRYO</name>
<dbReference type="InterPro" id="IPR001675">
    <property type="entry name" value="Glyco_trans_29"/>
</dbReference>
<gene>
    <name evidence="12" type="ORF">CSSPJE1EN1_LOCUS10086</name>
</gene>
<accession>A0ABP0WCP2</accession>
<evidence type="ECO:0000256" key="11">
    <source>
        <dbReference type="SAM" id="MobiDB-lite"/>
    </source>
</evidence>